<evidence type="ECO:0000259" key="5">
    <source>
        <dbReference type="Pfam" id="PF13407"/>
    </source>
</evidence>
<dbReference type="PANTHER" id="PTHR46847:SF2">
    <property type="entry name" value="ABC TRANSPORTER SUGAR-BINDING PROTEIN"/>
    <property type="match status" value="1"/>
</dbReference>
<dbReference type="AlphaFoldDB" id="A0A6S7BLP4"/>
<evidence type="ECO:0000256" key="3">
    <source>
        <dbReference type="ARBA" id="ARBA00022729"/>
    </source>
</evidence>
<dbReference type="GO" id="GO:0030246">
    <property type="term" value="F:carbohydrate binding"/>
    <property type="evidence" value="ECO:0007669"/>
    <property type="project" value="UniProtKB-ARBA"/>
</dbReference>
<dbReference type="InterPro" id="IPR025997">
    <property type="entry name" value="SBP_2_dom"/>
</dbReference>
<dbReference type="SUPFAM" id="SSF53822">
    <property type="entry name" value="Periplasmic binding protein-like I"/>
    <property type="match status" value="1"/>
</dbReference>
<organism evidence="6 7">
    <name type="scientific">Pararobbsia alpina</name>
    <dbReference type="NCBI Taxonomy" id="621374"/>
    <lineage>
        <taxon>Bacteria</taxon>
        <taxon>Pseudomonadati</taxon>
        <taxon>Pseudomonadota</taxon>
        <taxon>Betaproteobacteria</taxon>
        <taxon>Burkholderiales</taxon>
        <taxon>Burkholderiaceae</taxon>
        <taxon>Pararobbsia</taxon>
    </lineage>
</organism>
<gene>
    <name evidence="6" type="primary">thpA_2</name>
    <name evidence="6" type="ORF">LMG28138_03407</name>
</gene>
<keyword evidence="7" id="KW-1185">Reference proteome</keyword>
<evidence type="ECO:0000313" key="6">
    <source>
        <dbReference type="EMBL" id="CAB3792757.1"/>
    </source>
</evidence>
<comment type="subcellular location">
    <subcellularLocation>
        <location evidence="1">Cell envelope</location>
    </subcellularLocation>
</comment>
<evidence type="ECO:0000256" key="2">
    <source>
        <dbReference type="ARBA" id="ARBA00007639"/>
    </source>
</evidence>
<evidence type="ECO:0000256" key="4">
    <source>
        <dbReference type="SAM" id="SignalP"/>
    </source>
</evidence>
<proteinExistence type="inferred from homology"/>
<dbReference type="Gene3D" id="3.40.50.2300">
    <property type="match status" value="2"/>
</dbReference>
<reference evidence="6 7" key="1">
    <citation type="submission" date="2020-04" db="EMBL/GenBank/DDBJ databases">
        <authorList>
            <person name="De Canck E."/>
        </authorList>
    </citation>
    <scope>NUCLEOTIDE SEQUENCE [LARGE SCALE GENOMIC DNA]</scope>
    <source>
        <strain evidence="6 7">LMG 28138</strain>
    </source>
</reference>
<feature type="signal peptide" evidence="4">
    <location>
        <begin position="1"/>
        <end position="26"/>
    </location>
</feature>
<feature type="domain" description="Periplasmic binding protein" evidence="5">
    <location>
        <begin position="33"/>
        <end position="288"/>
    </location>
</feature>
<dbReference type="RefSeq" id="WP_425511434.1">
    <property type="nucleotide sequence ID" value="NZ_CADIKM010000016.1"/>
</dbReference>
<dbReference type="GO" id="GO:0030313">
    <property type="term" value="C:cell envelope"/>
    <property type="evidence" value="ECO:0007669"/>
    <property type="project" value="UniProtKB-SubCell"/>
</dbReference>
<dbReference type="PANTHER" id="PTHR46847">
    <property type="entry name" value="D-ALLOSE-BINDING PERIPLASMIC PROTEIN-RELATED"/>
    <property type="match status" value="1"/>
</dbReference>
<name>A0A6S7BLP4_9BURK</name>
<protein>
    <submittedName>
        <fullName evidence="6">D-threitol-binding protein</fullName>
    </submittedName>
</protein>
<dbReference type="Proteomes" id="UP000494115">
    <property type="component" value="Unassembled WGS sequence"/>
</dbReference>
<keyword evidence="3 4" id="KW-0732">Signal</keyword>
<dbReference type="Pfam" id="PF13407">
    <property type="entry name" value="Peripla_BP_4"/>
    <property type="match status" value="1"/>
</dbReference>
<evidence type="ECO:0000313" key="7">
    <source>
        <dbReference type="Proteomes" id="UP000494115"/>
    </source>
</evidence>
<dbReference type="InterPro" id="IPR028082">
    <property type="entry name" value="Peripla_BP_I"/>
</dbReference>
<accession>A0A6S7BLP4</accession>
<feature type="chain" id="PRO_5028862893" evidence="4">
    <location>
        <begin position="27"/>
        <end position="316"/>
    </location>
</feature>
<dbReference type="EMBL" id="CADIKM010000016">
    <property type="protein sequence ID" value="CAB3792757.1"/>
    <property type="molecule type" value="Genomic_DNA"/>
</dbReference>
<sequence length="316" mass="33458">MSPMFKQWMAVAIAACGMFLLPSAHAEKKLTSVGMTVGVLGNPFFSSLAKGATDEARKLGGPDVKVTVLAHNWDVSKQVSQIENFIASKVDMIVLDPADPKALTPVLAKARAAGITVVALDDASEGVQYTIMADSVAAGRNSCEYLAKEIGNKGNVILVSGPPVTTVFDRINGCKEALAKHPDIKILSDDQDAKGTREGALQVTQDLLTRFPKVDAIYNINDQCAIGSLLAVKQARRTGIILTSVDGSPEAVSEIKKPHSIFVASSAQDPNEMGRNAVEVGFGIMNGKAPAQTLVLMPTPVITKENASTYVGWKPL</sequence>
<comment type="similarity">
    <text evidence="2">Belongs to the bacterial solute-binding protein 2 family.</text>
</comment>
<evidence type="ECO:0000256" key="1">
    <source>
        <dbReference type="ARBA" id="ARBA00004196"/>
    </source>
</evidence>
<dbReference type="CDD" id="cd06321">
    <property type="entry name" value="PBP1_ABC_sugar_binding-like"/>
    <property type="match status" value="1"/>
</dbReference>